<protein>
    <submittedName>
        <fullName evidence="1">Uncharacterized protein</fullName>
    </submittedName>
</protein>
<reference evidence="1" key="1">
    <citation type="submission" date="2019-04" db="EMBL/GenBank/DDBJ databases">
        <title>Genome assembly of Zosterops borbonicus 15179.</title>
        <authorList>
            <person name="Leroy T."/>
            <person name="Anselmetti Y."/>
            <person name="Tilak M.-K."/>
            <person name="Nabholz B."/>
        </authorList>
    </citation>
    <scope>NUCLEOTIDE SEQUENCE</scope>
    <source>
        <strain evidence="1">HGM_15179</strain>
        <tissue evidence="1">Muscle</tissue>
    </source>
</reference>
<gene>
    <name evidence="1" type="ORF">HGM15179_008649</name>
</gene>
<organism evidence="1 2">
    <name type="scientific">Zosterops borbonicus</name>
    <dbReference type="NCBI Taxonomy" id="364589"/>
    <lineage>
        <taxon>Eukaryota</taxon>
        <taxon>Metazoa</taxon>
        <taxon>Chordata</taxon>
        <taxon>Craniata</taxon>
        <taxon>Vertebrata</taxon>
        <taxon>Euteleostomi</taxon>
        <taxon>Archelosauria</taxon>
        <taxon>Archosauria</taxon>
        <taxon>Dinosauria</taxon>
        <taxon>Saurischia</taxon>
        <taxon>Theropoda</taxon>
        <taxon>Coelurosauria</taxon>
        <taxon>Aves</taxon>
        <taxon>Neognathae</taxon>
        <taxon>Neoaves</taxon>
        <taxon>Telluraves</taxon>
        <taxon>Australaves</taxon>
        <taxon>Passeriformes</taxon>
        <taxon>Sylvioidea</taxon>
        <taxon>Zosteropidae</taxon>
        <taxon>Zosterops</taxon>
    </lineage>
</organism>
<dbReference type="EMBL" id="SWJQ01000223">
    <property type="protein sequence ID" value="TRZ18459.1"/>
    <property type="molecule type" value="Genomic_DNA"/>
</dbReference>
<evidence type="ECO:0000313" key="2">
    <source>
        <dbReference type="Proteomes" id="UP000796761"/>
    </source>
</evidence>
<accession>A0A8K1GIP2</accession>
<keyword evidence="2" id="KW-1185">Reference proteome</keyword>
<evidence type="ECO:0000313" key="1">
    <source>
        <dbReference type="EMBL" id="TRZ18459.1"/>
    </source>
</evidence>
<sequence>MGKDWNYTRLLKALSSLALDTSRDGAATASLGTLCQDLTTVTVKNSFQISRLNPPSVESTVVPNSGLVSVSFILLGVEENTLNTLLCAPTPEDAPKTVASPAARAGVPTIIPPTLSGMQAEMSCG</sequence>
<dbReference type="Proteomes" id="UP000796761">
    <property type="component" value="Unassembled WGS sequence"/>
</dbReference>
<name>A0A8K1GIP2_9PASS</name>
<comment type="caution">
    <text evidence="1">The sequence shown here is derived from an EMBL/GenBank/DDBJ whole genome shotgun (WGS) entry which is preliminary data.</text>
</comment>
<dbReference type="OrthoDB" id="10258914at2759"/>
<proteinExistence type="predicted"/>
<dbReference type="AlphaFoldDB" id="A0A8K1GIP2"/>